<reference evidence="1 2" key="1">
    <citation type="journal article" date="2015" name="G3 (Bethesda)">
        <title>Insights into Ongoing Evolution of the Hexachlorocyclohexane Catabolic Pathway from Comparative Genomics of Ten Sphingomonadaceae Strains.</title>
        <authorList>
            <person name="Pearce S.L."/>
            <person name="Oakeshott J.G."/>
            <person name="Pandey G."/>
        </authorList>
    </citation>
    <scope>NUCLEOTIDE SEQUENCE [LARGE SCALE GENOMIC DNA]</scope>
    <source>
        <strain evidence="1 2">LL01</strain>
    </source>
</reference>
<organism evidence="1 2">
    <name type="scientific">Sphingobium cupriresistens LL01</name>
    <dbReference type="NCBI Taxonomy" id="1420583"/>
    <lineage>
        <taxon>Bacteria</taxon>
        <taxon>Pseudomonadati</taxon>
        <taxon>Pseudomonadota</taxon>
        <taxon>Alphaproteobacteria</taxon>
        <taxon>Sphingomonadales</taxon>
        <taxon>Sphingomonadaceae</taxon>
        <taxon>Sphingobium</taxon>
    </lineage>
</organism>
<dbReference type="PATRIC" id="fig|1420583.3.peg.2200"/>
<dbReference type="STRING" id="1420583.V473_10930"/>
<comment type="caution">
    <text evidence="1">The sequence shown here is derived from an EMBL/GenBank/DDBJ whole genome shotgun (WGS) entry which is preliminary data.</text>
</comment>
<protein>
    <submittedName>
        <fullName evidence="1">Oxidoreductase</fullName>
    </submittedName>
</protein>
<dbReference type="PIRSF" id="PIRSF029208">
    <property type="entry name" value="Phage_tail_GPU"/>
    <property type="match status" value="1"/>
</dbReference>
<proteinExistence type="predicted"/>
<dbReference type="EMBL" id="JACT01000001">
    <property type="protein sequence ID" value="KMS58587.1"/>
    <property type="molecule type" value="Genomic_DNA"/>
</dbReference>
<evidence type="ECO:0000313" key="1">
    <source>
        <dbReference type="EMBL" id="KMS58587.1"/>
    </source>
</evidence>
<dbReference type="AlphaFoldDB" id="A0A0J7Y4L1"/>
<dbReference type="InterPro" id="IPR016912">
    <property type="entry name" value="Phage_P2_GpU"/>
</dbReference>
<keyword evidence="2" id="KW-1185">Reference proteome</keyword>
<evidence type="ECO:0000313" key="2">
    <source>
        <dbReference type="Proteomes" id="UP000052232"/>
    </source>
</evidence>
<dbReference type="Pfam" id="PF06995">
    <property type="entry name" value="Phage_P2_GpU"/>
    <property type="match status" value="1"/>
</dbReference>
<dbReference type="InterPro" id="IPR009734">
    <property type="entry name" value="Myoviridae_GpU"/>
</dbReference>
<sequence>MLMALGMFIFEISTLAHDEMQRKAQWVHAKSGRVGARDATQFVGPGAETISLSGAVYTEIADASLSIDQLRAMADEGDAYPLLDGTGLVFGDFVIEAIDGRHAAIMADGRARRIDFAIDLLRVDDPACTDGEAAS</sequence>
<name>A0A0J7Y4L1_9SPHN</name>
<accession>A0A0J7Y4L1</accession>
<dbReference type="RefSeq" id="WP_066603577.1">
    <property type="nucleotide sequence ID" value="NZ_KQ130434.1"/>
</dbReference>
<dbReference type="Proteomes" id="UP000052232">
    <property type="component" value="Unassembled WGS sequence"/>
</dbReference>
<gene>
    <name evidence="1" type="ORF">V473_10930</name>
</gene>